<evidence type="ECO:0000256" key="1">
    <source>
        <dbReference type="ARBA" id="ARBA00022723"/>
    </source>
</evidence>
<sequence length="197" mass="22552">MNLDISKSKVICVGRNYVEHIQELNNEIPKNPVIFFKPNSSISRKLELSDKRETHYECEIVFSFDSKSNIKAVGVGLDLTDRKLQSTLKAKGLPWELAKAFNNSAVISDFVEISQDQIPKLSFKAYKNDMLIQYGNYELMIYKPDQIIEFLKENEILICENDLLMTGTPKGVGVVTAGDKFKIELYCEDKRILETNF</sequence>
<feature type="domain" description="Fumarylacetoacetase-like C-terminal" evidence="2">
    <location>
        <begin position="9"/>
        <end position="185"/>
    </location>
</feature>
<dbReference type="GO" id="GO:0046872">
    <property type="term" value="F:metal ion binding"/>
    <property type="evidence" value="ECO:0007669"/>
    <property type="project" value="UniProtKB-KW"/>
</dbReference>
<dbReference type="Proteomes" id="UP000184222">
    <property type="component" value="Chromosome"/>
</dbReference>
<dbReference type="PANTHER" id="PTHR11820">
    <property type="entry name" value="ACYLPYRUVASE"/>
    <property type="match status" value="1"/>
</dbReference>
<dbReference type="STRING" id="573570.F7310_05640"/>
<accession>A0A1L4BSQ7</accession>
<dbReference type="RefSeq" id="WP_072712406.1">
    <property type="nucleotide sequence ID" value="NZ_CP016796.1"/>
</dbReference>
<protein>
    <submittedName>
        <fullName evidence="3">2-keto-4-pentenoate hydratase</fullName>
    </submittedName>
</protein>
<dbReference type="PANTHER" id="PTHR11820:SF7">
    <property type="entry name" value="ACYLPYRUVASE FAHD1, MITOCHONDRIAL"/>
    <property type="match status" value="1"/>
</dbReference>
<dbReference type="InterPro" id="IPR036663">
    <property type="entry name" value="Fumarylacetoacetase_C_sf"/>
</dbReference>
<dbReference type="Pfam" id="PF01557">
    <property type="entry name" value="FAA_hydrolase"/>
    <property type="match status" value="1"/>
</dbReference>
<dbReference type="EMBL" id="CP016796">
    <property type="protein sequence ID" value="API86868.1"/>
    <property type="molecule type" value="Genomic_DNA"/>
</dbReference>
<reference evidence="3 4" key="1">
    <citation type="journal article" date="2016" name="Appl. Environ. Microbiol.">
        <title>Whole genome relationships among Francisella bacteria of diverse origin define new species and provide specific regions for detection.</title>
        <authorList>
            <person name="Challacombe J.F."/>
            <person name="Petersen J.M."/>
            <person name="Gallegos-Graves V."/>
            <person name="Hodge D."/>
            <person name="Pillai S."/>
            <person name="Kuske C.R."/>
        </authorList>
    </citation>
    <scope>NUCLEOTIDE SEQUENCE [LARGE SCALE GENOMIC DNA]</scope>
    <source>
        <strain evidence="4">TX07-7310</strain>
    </source>
</reference>
<dbReference type="SUPFAM" id="SSF56529">
    <property type="entry name" value="FAH"/>
    <property type="match status" value="1"/>
</dbReference>
<dbReference type="GO" id="GO:0018773">
    <property type="term" value="F:acetylpyruvate hydrolase activity"/>
    <property type="evidence" value="ECO:0007669"/>
    <property type="project" value="TreeGrafter"/>
</dbReference>
<dbReference type="Gene3D" id="3.90.850.10">
    <property type="entry name" value="Fumarylacetoacetase-like, C-terminal domain"/>
    <property type="match status" value="1"/>
</dbReference>
<dbReference type="OrthoDB" id="9805307at2"/>
<dbReference type="KEGG" id="frx:F7310_05640"/>
<gene>
    <name evidence="3" type="ORF">F7310_05640</name>
</gene>
<evidence type="ECO:0000259" key="2">
    <source>
        <dbReference type="Pfam" id="PF01557"/>
    </source>
</evidence>
<name>A0A1L4BSQ7_9GAMM</name>
<proteinExistence type="predicted"/>
<organism evidence="3 4">
    <name type="scientific">Francisella uliginis</name>
    <dbReference type="NCBI Taxonomy" id="573570"/>
    <lineage>
        <taxon>Bacteria</taxon>
        <taxon>Pseudomonadati</taxon>
        <taxon>Pseudomonadota</taxon>
        <taxon>Gammaproteobacteria</taxon>
        <taxon>Thiotrichales</taxon>
        <taxon>Francisellaceae</taxon>
        <taxon>Francisella</taxon>
    </lineage>
</organism>
<dbReference type="InterPro" id="IPR011234">
    <property type="entry name" value="Fumarylacetoacetase-like_C"/>
</dbReference>
<keyword evidence="1" id="KW-0479">Metal-binding</keyword>
<evidence type="ECO:0000313" key="3">
    <source>
        <dbReference type="EMBL" id="API86868.1"/>
    </source>
</evidence>
<evidence type="ECO:0000313" key="4">
    <source>
        <dbReference type="Proteomes" id="UP000184222"/>
    </source>
</evidence>
<keyword evidence="4" id="KW-1185">Reference proteome</keyword>
<dbReference type="AlphaFoldDB" id="A0A1L4BSQ7"/>